<evidence type="ECO:0000313" key="1">
    <source>
        <dbReference type="EMBL" id="EYR61888.1"/>
    </source>
</evidence>
<dbReference type="AlphaFoldDB" id="A0A021VLD1"/>
<dbReference type="EMBL" id="AXCW01000431">
    <property type="protein sequence ID" value="EYR61888.1"/>
    <property type="molecule type" value="Genomic_DNA"/>
</dbReference>
<keyword evidence="2" id="KW-1185">Reference proteome</keyword>
<reference evidence="1 2" key="1">
    <citation type="submission" date="2014-01" db="EMBL/GenBank/DDBJ databases">
        <title>Actinotalea ferrariae CF5-4.</title>
        <authorList>
            <person name="Chen F."/>
            <person name="Li Y."/>
            <person name="Wang G."/>
        </authorList>
    </citation>
    <scope>NUCLEOTIDE SEQUENCE [LARGE SCALE GENOMIC DNA]</scope>
    <source>
        <strain evidence="1 2">CF5-4</strain>
    </source>
</reference>
<comment type="caution">
    <text evidence="1">The sequence shown here is derived from an EMBL/GenBank/DDBJ whole genome shotgun (WGS) entry which is preliminary data.</text>
</comment>
<protein>
    <submittedName>
        <fullName evidence="1">Uncharacterized protein</fullName>
    </submittedName>
</protein>
<organism evidence="1 2">
    <name type="scientific">Actinotalea ferrariae CF5-4</name>
    <dbReference type="NCBI Taxonomy" id="948458"/>
    <lineage>
        <taxon>Bacteria</taxon>
        <taxon>Bacillati</taxon>
        <taxon>Actinomycetota</taxon>
        <taxon>Actinomycetes</taxon>
        <taxon>Micrococcales</taxon>
        <taxon>Cellulomonadaceae</taxon>
        <taxon>Actinotalea</taxon>
    </lineage>
</organism>
<name>A0A021VLD1_9CELL</name>
<proteinExistence type="predicted"/>
<dbReference type="Proteomes" id="UP000019753">
    <property type="component" value="Unassembled WGS sequence"/>
</dbReference>
<gene>
    <name evidence="1" type="ORF">N866_14665</name>
</gene>
<dbReference type="RefSeq" id="WP_034229547.1">
    <property type="nucleotide sequence ID" value="NZ_AXCW01000431.1"/>
</dbReference>
<accession>A0A021VLD1</accession>
<sequence length="97" mass="10999">MSLEAAKDRLYRAGARVFGYMGPVRFGGHRDAVLAVRYADGNPRALVYHDGDQPEAVQAEALDLAYQVIVHGLPDDRWERWTNGTVSGREWRVDRRT</sequence>
<evidence type="ECO:0000313" key="2">
    <source>
        <dbReference type="Proteomes" id="UP000019753"/>
    </source>
</evidence>